<keyword evidence="2" id="KW-1185">Reference proteome</keyword>
<gene>
    <name evidence="1" type="ORF">GQ55_8G214700</name>
</gene>
<dbReference type="Proteomes" id="UP000244336">
    <property type="component" value="Chromosome 8"/>
</dbReference>
<dbReference type="AlphaFoldDB" id="A0A2T7CPS0"/>
<dbReference type="EMBL" id="CM009756">
    <property type="protein sequence ID" value="PUZ45340.1"/>
    <property type="molecule type" value="Genomic_DNA"/>
</dbReference>
<evidence type="ECO:0000313" key="1">
    <source>
        <dbReference type="EMBL" id="PUZ45340.1"/>
    </source>
</evidence>
<dbReference type="Gramene" id="PUZ45340">
    <property type="protein sequence ID" value="PUZ45340"/>
    <property type="gene ID" value="GQ55_8G214700"/>
</dbReference>
<dbReference type="OrthoDB" id="10264738at2759"/>
<name>A0A2T7CPS0_9POAL</name>
<sequence length="66" mass="7764">MITCRSCWTSPAILDRSFHMEILKESLTRTVHDVDLTFSKEGLMFHLHSSVLLHRFIHLKRILLCV</sequence>
<organism evidence="1 2">
    <name type="scientific">Panicum hallii var. hallii</name>
    <dbReference type="NCBI Taxonomy" id="1504633"/>
    <lineage>
        <taxon>Eukaryota</taxon>
        <taxon>Viridiplantae</taxon>
        <taxon>Streptophyta</taxon>
        <taxon>Embryophyta</taxon>
        <taxon>Tracheophyta</taxon>
        <taxon>Spermatophyta</taxon>
        <taxon>Magnoliopsida</taxon>
        <taxon>Liliopsida</taxon>
        <taxon>Poales</taxon>
        <taxon>Poaceae</taxon>
        <taxon>PACMAD clade</taxon>
        <taxon>Panicoideae</taxon>
        <taxon>Panicodae</taxon>
        <taxon>Paniceae</taxon>
        <taxon>Panicinae</taxon>
        <taxon>Panicum</taxon>
        <taxon>Panicum sect. Panicum</taxon>
    </lineage>
</organism>
<protein>
    <submittedName>
        <fullName evidence="1">Uncharacterized protein</fullName>
    </submittedName>
</protein>
<reference evidence="1 2" key="1">
    <citation type="submission" date="2018-04" db="EMBL/GenBank/DDBJ databases">
        <title>WGS assembly of Panicum hallii var. hallii HAL2.</title>
        <authorList>
            <person name="Lovell J."/>
            <person name="Jenkins J."/>
            <person name="Lowry D."/>
            <person name="Mamidi S."/>
            <person name="Sreedasyam A."/>
            <person name="Weng X."/>
            <person name="Barry K."/>
            <person name="Bonette J."/>
            <person name="Campitelli B."/>
            <person name="Daum C."/>
            <person name="Gordon S."/>
            <person name="Gould B."/>
            <person name="Lipzen A."/>
            <person name="MacQueen A."/>
            <person name="Palacio-Mejia J."/>
            <person name="Plott C."/>
            <person name="Shakirov E."/>
            <person name="Shu S."/>
            <person name="Yoshinaga Y."/>
            <person name="Zane M."/>
            <person name="Rokhsar D."/>
            <person name="Grimwood J."/>
            <person name="Schmutz J."/>
            <person name="Juenger T."/>
        </authorList>
    </citation>
    <scope>NUCLEOTIDE SEQUENCE [LARGE SCALE GENOMIC DNA]</scope>
    <source>
        <strain evidence="2">cv. HAL2</strain>
    </source>
</reference>
<proteinExistence type="predicted"/>
<dbReference type="STRING" id="1504633.A0A2T7CPS0"/>
<evidence type="ECO:0000313" key="2">
    <source>
        <dbReference type="Proteomes" id="UP000244336"/>
    </source>
</evidence>
<accession>A0A2T7CPS0</accession>